<evidence type="ECO:0000313" key="3">
    <source>
        <dbReference type="EMBL" id="KAL3666734.1"/>
    </source>
</evidence>
<evidence type="ECO:0000256" key="2">
    <source>
        <dbReference type="SAM" id="Phobius"/>
    </source>
</evidence>
<proteinExistence type="predicted"/>
<evidence type="ECO:0000256" key="1">
    <source>
        <dbReference type="SAM" id="MobiDB-lite"/>
    </source>
</evidence>
<keyword evidence="4" id="KW-1185">Reference proteome</keyword>
<keyword evidence="2" id="KW-0812">Transmembrane</keyword>
<feature type="transmembrane region" description="Helical" evidence="2">
    <location>
        <begin position="44"/>
        <end position="62"/>
    </location>
</feature>
<evidence type="ECO:0000313" key="4">
    <source>
        <dbReference type="Proteomes" id="UP001632037"/>
    </source>
</evidence>
<keyword evidence="2" id="KW-1133">Transmembrane helix</keyword>
<keyword evidence="2" id="KW-0472">Membrane</keyword>
<organism evidence="3 4">
    <name type="scientific">Phytophthora oleae</name>
    <dbReference type="NCBI Taxonomy" id="2107226"/>
    <lineage>
        <taxon>Eukaryota</taxon>
        <taxon>Sar</taxon>
        <taxon>Stramenopiles</taxon>
        <taxon>Oomycota</taxon>
        <taxon>Peronosporomycetes</taxon>
        <taxon>Peronosporales</taxon>
        <taxon>Peronosporaceae</taxon>
        <taxon>Phytophthora</taxon>
    </lineage>
</organism>
<reference evidence="3 4" key="1">
    <citation type="submission" date="2024-09" db="EMBL/GenBank/DDBJ databases">
        <title>Genome sequencing and assembly of Phytophthora oleae, isolate VK10A, causative agent of rot of olive drupes.</title>
        <authorList>
            <person name="Conti Taguali S."/>
            <person name="Riolo M."/>
            <person name="La Spada F."/>
            <person name="Cacciola S.O."/>
            <person name="Dionisio G."/>
        </authorList>
    </citation>
    <scope>NUCLEOTIDE SEQUENCE [LARGE SCALE GENOMIC DNA]</scope>
    <source>
        <strain evidence="3 4">VK10A</strain>
    </source>
</reference>
<dbReference type="AlphaFoldDB" id="A0ABD3FK82"/>
<dbReference type="Proteomes" id="UP001632037">
    <property type="component" value="Unassembled WGS sequence"/>
</dbReference>
<sequence length="321" mass="35501">MSNTATAQSDSDGTSMIPESAELPVDKGASEYTLYIGVHRLRTVVGILVMVIVVIGAMLPFARDGVRIETFQADDMDAAKQKKMLDKYNSISGGLTVLLSKPLDVFLSMVVSVTVLCLATKCSVHHENQRRYLVMEVIGIVGYLMNTGFSALNVQVVSGGVHPRIISSDLTVENGYDSTQQLDDQGLLTTTWSKNFRENMPGNSVRNTILRTLFAETEEVPTWCNQSDDYPNPFKNVMATYGFPSRSWQQYALSKALEPTATLSMPMNAAASSPRQDQDLPMNESIAINLAVYAMLVSNSFFGWWKVDDEAWNSFTQVNYT</sequence>
<dbReference type="EMBL" id="JBIMZQ010000016">
    <property type="protein sequence ID" value="KAL3666734.1"/>
    <property type="molecule type" value="Genomic_DNA"/>
</dbReference>
<feature type="compositionally biased region" description="Polar residues" evidence="1">
    <location>
        <begin position="1"/>
        <end position="14"/>
    </location>
</feature>
<name>A0ABD3FK82_9STRA</name>
<protein>
    <submittedName>
        <fullName evidence="3">Uncharacterized protein</fullName>
    </submittedName>
</protein>
<comment type="caution">
    <text evidence="3">The sequence shown here is derived from an EMBL/GenBank/DDBJ whole genome shotgun (WGS) entry which is preliminary data.</text>
</comment>
<gene>
    <name evidence="3" type="ORF">V7S43_008357</name>
</gene>
<feature type="transmembrane region" description="Helical" evidence="2">
    <location>
        <begin position="105"/>
        <end position="124"/>
    </location>
</feature>
<feature type="region of interest" description="Disordered" evidence="1">
    <location>
        <begin position="1"/>
        <end position="20"/>
    </location>
</feature>
<accession>A0ABD3FK82</accession>